<feature type="compositionally biased region" description="Basic and acidic residues" evidence="1">
    <location>
        <begin position="10"/>
        <end position="23"/>
    </location>
</feature>
<sequence length="91" mass="10053">MSMLQARGIPDGRAEAKTRREGTHAYVPQNLRHLALPASPCLMPAPFHPPTARASTALNAHLFDVGFEYQPALSLHQRGRLKDQKGSARRL</sequence>
<dbReference type="EMBL" id="ML978958">
    <property type="protein sequence ID" value="KAF1932771.1"/>
    <property type="molecule type" value="Genomic_DNA"/>
</dbReference>
<name>A0A6A5RWJ4_9PLEO</name>
<gene>
    <name evidence="2" type="ORF">M421DRAFT_249016</name>
</gene>
<proteinExistence type="predicted"/>
<dbReference type="Proteomes" id="UP000800082">
    <property type="component" value="Unassembled WGS sequence"/>
</dbReference>
<accession>A0A6A5RWJ4</accession>
<keyword evidence="3" id="KW-1185">Reference proteome</keyword>
<dbReference type="AlphaFoldDB" id="A0A6A5RWJ4"/>
<reference evidence="2" key="1">
    <citation type="journal article" date="2020" name="Stud. Mycol.">
        <title>101 Dothideomycetes genomes: a test case for predicting lifestyles and emergence of pathogens.</title>
        <authorList>
            <person name="Haridas S."/>
            <person name="Albert R."/>
            <person name="Binder M."/>
            <person name="Bloem J."/>
            <person name="Labutti K."/>
            <person name="Salamov A."/>
            <person name="Andreopoulos B."/>
            <person name="Baker S."/>
            <person name="Barry K."/>
            <person name="Bills G."/>
            <person name="Bluhm B."/>
            <person name="Cannon C."/>
            <person name="Castanera R."/>
            <person name="Culley D."/>
            <person name="Daum C."/>
            <person name="Ezra D."/>
            <person name="Gonzalez J."/>
            <person name="Henrissat B."/>
            <person name="Kuo A."/>
            <person name="Liang C."/>
            <person name="Lipzen A."/>
            <person name="Lutzoni F."/>
            <person name="Magnuson J."/>
            <person name="Mondo S."/>
            <person name="Nolan M."/>
            <person name="Ohm R."/>
            <person name="Pangilinan J."/>
            <person name="Park H.-J."/>
            <person name="Ramirez L."/>
            <person name="Alfaro M."/>
            <person name="Sun H."/>
            <person name="Tritt A."/>
            <person name="Yoshinaga Y."/>
            <person name="Zwiers L.-H."/>
            <person name="Turgeon B."/>
            <person name="Goodwin S."/>
            <person name="Spatafora J."/>
            <person name="Crous P."/>
            <person name="Grigoriev I."/>
        </authorList>
    </citation>
    <scope>NUCLEOTIDE SEQUENCE</scope>
    <source>
        <strain evidence="2">CBS 183.55</strain>
    </source>
</reference>
<organism evidence="2 3">
    <name type="scientific">Didymella exigua CBS 183.55</name>
    <dbReference type="NCBI Taxonomy" id="1150837"/>
    <lineage>
        <taxon>Eukaryota</taxon>
        <taxon>Fungi</taxon>
        <taxon>Dikarya</taxon>
        <taxon>Ascomycota</taxon>
        <taxon>Pezizomycotina</taxon>
        <taxon>Dothideomycetes</taxon>
        <taxon>Pleosporomycetidae</taxon>
        <taxon>Pleosporales</taxon>
        <taxon>Pleosporineae</taxon>
        <taxon>Didymellaceae</taxon>
        <taxon>Didymella</taxon>
    </lineage>
</organism>
<dbReference type="RefSeq" id="XP_033453019.1">
    <property type="nucleotide sequence ID" value="XM_033588585.1"/>
</dbReference>
<dbReference type="GeneID" id="54346232"/>
<protein>
    <submittedName>
        <fullName evidence="2">Uncharacterized protein</fullName>
    </submittedName>
</protein>
<feature type="region of interest" description="Disordered" evidence="1">
    <location>
        <begin position="1"/>
        <end position="23"/>
    </location>
</feature>
<evidence type="ECO:0000256" key="1">
    <source>
        <dbReference type="SAM" id="MobiDB-lite"/>
    </source>
</evidence>
<evidence type="ECO:0000313" key="2">
    <source>
        <dbReference type="EMBL" id="KAF1932771.1"/>
    </source>
</evidence>
<evidence type="ECO:0000313" key="3">
    <source>
        <dbReference type="Proteomes" id="UP000800082"/>
    </source>
</evidence>